<dbReference type="AlphaFoldDB" id="A0A077WWZ0"/>
<feature type="compositionally biased region" description="Low complexity" evidence="2">
    <location>
        <begin position="1"/>
        <end position="16"/>
    </location>
</feature>
<feature type="compositionally biased region" description="Polar residues" evidence="2">
    <location>
        <begin position="331"/>
        <end position="342"/>
    </location>
</feature>
<keyword evidence="1" id="KW-0175">Coiled coil</keyword>
<reference evidence="4" key="1">
    <citation type="journal article" date="2014" name="Genome Announc.">
        <title>De novo whole-genome sequence and genome annotation of Lichtheimia ramosa.</title>
        <authorList>
            <person name="Linde J."/>
            <person name="Schwartze V."/>
            <person name="Binder U."/>
            <person name="Lass-Florl C."/>
            <person name="Voigt K."/>
            <person name="Horn F."/>
        </authorList>
    </citation>
    <scope>NUCLEOTIDE SEQUENCE</scope>
    <source>
        <strain evidence="4">JMRC FSU:6197</strain>
    </source>
</reference>
<dbReference type="OrthoDB" id="1926336at2759"/>
<dbReference type="PROSITE" id="PS50913">
    <property type="entry name" value="GRIP"/>
    <property type="match status" value="1"/>
</dbReference>
<feature type="coiled-coil region" evidence="1">
    <location>
        <begin position="436"/>
        <end position="470"/>
    </location>
</feature>
<feature type="region of interest" description="Disordered" evidence="2">
    <location>
        <begin position="386"/>
        <end position="411"/>
    </location>
</feature>
<organism evidence="4">
    <name type="scientific">Lichtheimia ramosa</name>
    <dbReference type="NCBI Taxonomy" id="688394"/>
    <lineage>
        <taxon>Eukaryota</taxon>
        <taxon>Fungi</taxon>
        <taxon>Fungi incertae sedis</taxon>
        <taxon>Mucoromycota</taxon>
        <taxon>Mucoromycotina</taxon>
        <taxon>Mucoromycetes</taxon>
        <taxon>Mucorales</taxon>
        <taxon>Lichtheimiaceae</taxon>
        <taxon>Lichtheimia</taxon>
    </lineage>
</organism>
<feature type="region of interest" description="Disordered" evidence="2">
    <location>
        <begin position="1"/>
        <end position="53"/>
    </location>
</feature>
<protein>
    <recommendedName>
        <fullName evidence="3">GRIP domain-containing protein</fullName>
    </recommendedName>
</protein>
<feature type="coiled-coil region" evidence="1">
    <location>
        <begin position="113"/>
        <end position="290"/>
    </location>
</feature>
<dbReference type="Pfam" id="PF01465">
    <property type="entry name" value="GRIP"/>
    <property type="match status" value="1"/>
</dbReference>
<dbReference type="SMART" id="SM00755">
    <property type="entry name" value="Grip"/>
    <property type="match status" value="1"/>
</dbReference>
<dbReference type="InterPro" id="IPR000237">
    <property type="entry name" value="GRIP_dom"/>
</dbReference>
<evidence type="ECO:0000256" key="1">
    <source>
        <dbReference type="SAM" id="Coils"/>
    </source>
</evidence>
<gene>
    <name evidence="4" type="ORF">LRAMOSA03997</name>
</gene>
<feature type="coiled-coil region" evidence="1">
    <location>
        <begin position="354"/>
        <end position="381"/>
    </location>
</feature>
<dbReference type="EMBL" id="LK023346">
    <property type="protein sequence ID" value="CDS11734.1"/>
    <property type="molecule type" value="Genomic_DNA"/>
</dbReference>
<accession>A0A077WWZ0</accession>
<feature type="region of interest" description="Disordered" evidence="2">
    <location>
        <begin position="322"/>
        <end position="350"/>
    </location>
</feature>
<feature type="domain" description="GRIP" evidence="3">
    <location>
        <begin position="478"/>
        <end position="525"/>
    </location>
</feature>
<sequence length="528" mass="60588">MAASQPSSNSSSPIQPKTQLVNKDDPLGADVEANKSRVKSPTRSPSQRRTIATHDLEKANFQLSEQVKDLKYQLTDKTNEISRLQDNMAARTSEHDEKMKKMREIFAQATKNLDGYRASIAAKDAELQRLKDEISQAQVREQELRANTEAQDRDAEKLGSELNSQKALYGSQIKQLETKVRQLTSQLQETRTDYEQYKKRASQLLQKNAGSQSDSTRINELESTVRRLQMEKSEWEAEKAENSRKMELLEHDIQRALARIRDLEADNEALSKVREDNAHKQAQITRLQEHLASDREAHEKAMESIQHTHCETMQQLQELLDAKEQSKSSDDTTLPSVQVPNTRQEEQEEMHRITEQLYDENASLRRQIMEKDNELQEFKKKLLSLPASTTSSQEQSQPAPQNQSISNKEQDEADGIDVYASMSHLLSPLVGGSENKVDLEKKVQHLSIMLQESEDRVSALRAQEKVLKDEIRKLDSFDRRQNLSIEYLKNVLLKFMQTENKEFMVPVLAKLLLLDANETETLRQSVIH</sequence>
<name>A0A077WWZ0_9FUNG</name>
<evidence type="ECO:0000313" key="4">
    <source>
        <dbReference type="EMBL" id="CDS11734.1"/>
    </source>
</evidence>
<proteinExistence type="predicted"/>
<feature type="compositionally biased region" description="Polar residues" evidence="2">
    <location>
        <begin position="39"/>
        <end position="50"/>
    </location>
</feature>
<feature type="compositionally biased region" description="Polar residues" evidence="2">
    <location>
        <begin position="386"/>
        <end position="407"/>
    </location>
</feature>
<evidence type="ECO:0000256" key="2">
    <source>
        <dbReference type="SAM" id="MobiDB-lite"/>
    </source>
</evidence>
<evidence type="ECO:0000259" key="3">
    <source>
        <dbReference type="PROSITE" id="PS50913"/>
    </source>
</evidence>
<dbReference type="Gene3D" id="1.10.287.1490">
    <property type="match status" value="1"/>
</dbReference>